<dbReference type="InterPro" id="IPR037066">
    <property type="entry name" value="Plug_dom_sf"/>
</dbReference>
<evidence type="ECO:0000313" key="14">
    <source>
        <dbReference type="Proteomes" id="UP000220133"/>
    </source>
</evidence>
<evidence type="ECO:0000256" key="3">
    <source>
        <dbReference type="ARBA" id="ARBA00022452"/>
    </source>
</evidence>
<dbReference type="Proteomes" id="UP000220133">
    <property type="component" value="Chromosome"/>
</dbReference>
<feature type="chain" id="PRO_5013376126" evidence="10">
    <location>
        <begin position="24"/>
        <end position="1023"/>
    </location>
</feature>
<dbReference type="InterPro" id="IPR008969">
    <property type="entry name" value="CarboxyPept-like_regulatory"/>
</dbReference>
<dbReference type="KEGG" id="cbae:COR50_11665"/>
<dbReference type="Pfam" id="PF00593">
    <property type="entry name" value="TonB_dep_Rec_b-barrel"/>
    <property type="match status" value="1"/>
</dbReference>
<dbReference type="InterPro" id="IPR000531">
    <property type="entry name" value="Beta-barrel_TonB"/>
</dbReference>
<dbReference type="FunFam" id="2.170.130.10:FF:000008">
    <property type="entry name" value="SusC/RagA family TonB-linked outer membrane protein"/>
    <property type="match status" value="1"/>
</dbReference>
<evidence type="ECO:0000256" key="7">
    <source>
        <dbReference type="ARBA" id="ARBA00023237"/>
    </source>
</evidence>
<keyword evidence="10" id="KW-0732">Signal</keyword>
<keyword evidence="3 8" id="KW-1134">Transmembrane beta strand</keyword>
<evidence type="ECO:0000256" key="9">
    <source>
        <dbReference type="RuleBase" id="RU003357"/>
    </source>
</evidence>
<evidence type="ECO:0000256" key="8">
    <source>
        <dbReference type="PROSITE-ProRule" id="PRU01360"/>
    </source>
</evidence>
<sequence>MKRFIACCNTFLLVFLCSFVAVAQQKKISGKVLDNQSNPLPGATILVKNTQVATISDENGNFSLNLPAGGKTLVITYIGMETQEVEVGAKTSFNIQLQAKAGSLNDVVVVGYGSVKKSDLTGAVATLKGSELNKTPAASVDQLLQGKIAGVQVTTGGGAPGAGATIRIRGASSLNGSKDPLLVVDGYPWGGAGNLKQINPDDIESIEVLKDASAAAIYGSRGANGVIVITTRKGKLDQHRILFSTLQTKSFLANKPDVWRDPIEEATYANEAAITGGAIATDVPYIGIFRPVGNGMVYFPSIAELRGLDPNKPQWPYDTDWVDLVYRSPYSQNYTLTADGGSEKTRYAISGNYYKEQGMVIKNDYEKYTSRLNLDQKLTENITAGANVILAYTKAKGQQLGVGRSRIFPAYDSTGNFFRTSNTDFGNPIALANQLLNQTKTTDVLGNVYVNAKITDWLEFRTSLNSKFGNSVQDQYDPKNSTQRALDNKGSYGSIANGNYFDLLTENYFTANKNFGEDHQLTLVAGYSFQKTINRFSTLTGQNFVNDVLTNENLSTAGTMLISNDLQRFNLSSWYGRANYVFKDRYLLTVTGRADGSTKFGANNKWAFFPSAAFAWKAGEEQFIKDMGLFSELKFRASYGLTGNQGISPYQTLDRYGSYKYFTGSVFETGFGPGLAGANDEQGRTIVSGLGNNSLKWETTRSLDLGVDVGFFDQRLTVTADYYVKRTNDLLRLKTIAPSAGYDRQWINDGEIENRGVELGLNASIIEGADFNWSVGGMFTLNRNKVLAMGESDQVLIGSIYESVRQQISTYTVGQPMYVFYGYKSDGIIQTLDEGIAAGLTGVDAQPGEIKYVDISGPDGKPDGQIDSYDRTIIGNPNPDFIYSFNTSLRYKQFDLSMQLYGVQGNDVWDFQKMTPSRQLQRWTPDNPSNEYPRANATRGYRASDFYITDGSFLRLQNLTVGYNLLPGKINKVQSLRVFVSGNNLYTFTKFNKGFDPEVGENGINGGAYPRPRAVSLGVNVIF</sequence>
<dbReference type="NCBIfam" id="TIGR04057">
    <property type="entry name" value="SusC_RagA_signa"/>
    <property type="match status" value="1"/>
</dbReference>
<dbReference type="SUPFAM" id="SSF56935">
    <property type="entry name" value="Porins"/>
    <property type="match status" value="1"/>
</dbReference>
<keyword evidence="6 8" id="KW-0472">Membrane</keyword>
<comment type="similarity">
    <text evidence="8 9">Belongs to the TonB-dependent receptor family.</text>
</comment>
<evidence type="ECO:0000256" key="6">
    <source>
        <dbReference type="ARBA" id="ARBA00023136"/>
    </source>
</evidence>
<dbReference type="SUPFAM" id="SSF49464">
    <property type="entry name" value="Carboxypeptidase regulatory domain-like"/>
    <property type="match status" value="1"/>
</dbReference>
<dbReference type="Gene3D" id="2.60.40.1120">
    <property type="entry name" value="Carboxypeptidase-like, regulatory domain"/>
    <property type="match status" value="1"/>
</dbReference>
<dbReference type="Pfam" id="PF13715">
    <property type="entry name" value="CarbopepD_reg_2"/>
    <property type="match status" value="1"/>
</dbReference>
<protein>
    <submittedName>
        <fullName evidence="13">SusC/RagA family protein</fullName>
    </submittedName>
</protein>
<dbReference type="RefSeq" id="WP_098194145.1">
    <property type="nucleotide sequence ID" value="NZ_CP023777.1"/>
</dbReference>
<feature type="domain" description="TonB-dependent receptor-like beta-barrel" evidence="11">
    <location>
        <begin position="415"/>
        <end position="985"/>
    </location>
</feature>
<dbReference type="InterPro" id="IPR012910">
    <property type="entry name" value="Plug_dom"/>
</dbReference>
<evidence type="ECO:0000256" key="10">
    <source>
        <dbReference type="SAM" id="SignalP"/>
    </source>
</evidence>
<evidence type="ECO:0000259" key="12">
    <source>
        <dbReference type="Pfam" id="PF07715"/>
    </source>
</evidence>
<organism evidence="13 14">
    <name type="scientific">Chitinophaga caeni</name>
    <dbReference type="NCBI Taxonomy" id="2029983"/>
    <lineage>
        <taxon>Bacteria</taxon>
        <taxon>Pseudomonadati</taxon>
        <taxon>Bacteroidota</taxon>
        <taxon>Chitinophagia</taxon>
        <taxon>Chitinophagales</taxon>
        <taxon>Chitinophagaceae</taxon>
        <taxon>Chitinophaga</taxon>
    </lineage>
</organism>
<dbReference type="GO" id="GO:0009279">
    <property type="term" value="C:cell outer membrane"/>
    <property type="evidence" value="ECO:0007669"/>
    <property type="project" value="UniProtKB-SubCell"/>
</dbReference>
<evidence type="ECO:0000256" key="5">
    <source>
        <dbReference type="ARBA" id="ARBA00023077"/>
    </source>
</evidence>
<feature type="domain" description="TonB-dependent receptor plug" evidence="12">
    <location>
        <begin position="117"/>
        <end position="226"/>
    </location>
</feature>
<evidence type="ECO:0000256" key="1">
    <source>
        <dbReference type="ARBA" id="ARBA00004571"/>
    </source>
</evidence>
<dbReference type="AlphaFoldDB" id="A0A291QUX4"/>
<accession>A0A291QUX4</accession>
<dbReference type="InterPro" id="IPR039426">
    <property type="entry name" value="TonB-dep_rcpt-like"/>
</dbReference>
<keyword evidence="5 9" id="KW-0798">TonB box</keyword>
<evidence type="ECO:0000259" key="11">
    <source>
        <dbReference type="Pfam" id="PF00593"/>
    </source>
</evidence>
<dbReference type="InterPro" id="IPR023996">
    <property type="entry name" value="TonB-dep_OMP_SusC/RagA"/>
</dbReference>
<evidence type="ECO:0000256" key="2">
    <source>
        <dbReference type="ARBA" id="ARBA00022448"/>
    </source>
</evidence>
<dbReference type="Gene3D" id="2.40.170.20">
    <property type="entry name" value="TonB-dependent receptor, beta-barrel domain"/>
    <property type="match status" value="1"/>
</dbReference>
<keyword evidence="2 8" id="KW-0813">Transport</keyword>
<dbReference type="Pfam" id="PF07715">
    <property type="entry name" value="Plug"/>
    <property type="match status" value="1"/>
</dbReference>
<dbReference type="Gene3D" id="2.170.130.10">
    <property type="entry name" value="TonB-dependent receptor, plug domain"/>
    <property type="match status" value="1"/>
</dbReference>
<dbReference type="InterPro" id="IPR023997">
    <property type="entry name" value="TonB-dep_OMP_SusC/RagA_CS"/>
</dbReference>
<proteinExistence type="inferred from homology"/>
<evidence type="ECO:0000313" key="13">
    <source>
        <dbReference type="EMBL" id="ATL47768.1"/>
    </source>
</evidence>
<dbReference type="NCBIfam" id="TIGR04056">
    <property type="entry name" value="OMP_RagA_SusC"/>
    <property type="match status" value="1"/>
</dbReference>
<gene>
    <name evidence="13" type="ORF">COR50_11665</name>
</gene>
<evidence type="ECO:0000256" key="4">
    <source>
        <dbReference type="ARBA" id="ARBA00022692"/>
    </source>
</evidence>
<feature type="signal peptide" evidence="10">
    <location>
        <begin position="1"/>
        <end position="23"/>
    </location>
</feature>
<keyword evidence="7 8" id="KW-0998">Cell outer membrane</keyword>
<comment type="subcellular location">
    <subcellularLocation>
        <location evidence="1 8">Cell outer membrane</location>
        <topology evidence="1 8">Multi-pass membrane protein</topology>
    </subcellularLocation>
</comment>
<dbReference type="InterPro" id="IPR036942">
    <property type="entry name" value="Beta-barrel_TonB_sf"/>
</dbReference>
<name>A0A291QUX4_9BACT</name>
<keyword evidence="14" id="KW-1185">Reference proteome</keyword>
<dbReference type="PROSITE" id="PS52016">
    <property type="entry name" value="TONB_DEPENDENT_REC_3"/>
    <property type="match status" value="1"/>
</dbReference>
<dbReference type="EMBL" id="CP023777">
    <property type="protein sequence ID" value="ATL47768.1"/>
    <property type="molecule type" value="Genomic_DNA"/>
</dbReference>
<dbReference type="OrthoDB" id="9768177at2"/>
<reference evidence="13 14" key="1">
    <citation type="submission" date="2017-10" db="EMBL/GenBank/DDBJ databases">
        <title>Paenichitinophaga pekingensis gen. nov., sp. nov., isolated from activated sludge.</title>
        <authorList>
            <person name="Jin D."/>
            <person name="Kong X."/>
            <person name="Deng Y."/>
            <person name="Bai Z."/>
        </authorList>
    </citation>
    <scope>NUCLEOTIDE SEQUENCE [LARGE SCALE GENOMIC DNA]</scope>
    <source>
        <strain evidence="13 14">13</strain>
    </source>
</reference>
<keyword evidence="4 8" id="KW-0812">Transmembrane</keyword>